<evidence type="ECO:0000313" key="7">
    <source>
        <dbReference type="Proteomes" id="UP000503278"/>
    </source>
</evidence>
<sequence length="464" mass="51995">MMPIPVIAVFDVGKTNKKLFLLDEDYNIVFEKSARFIETVDEDGDVCENLETLRSSVHDSLHEIYRMPQFDIRAINFSSYGASLVYVNEEGEPLAPLYNYLKAYPQQVKKQFYDTYGAPEQIAAETASPVLDSLNSGMQLYRIKYQKTDLFSQVKYALHLPQYLSSLVSGQAYSDITSIGCHTQLWDFVQNDYHSWVKEEHLRKKLAPIFPSNQALAMILNGKNCAVGIGLHDSSAALIPYLISFAEPFILLSTGTWCISLNPFNQQPLTAEELSSDCLSYMQYQGKPVKASRVFSGNEHEQQVKRISAWFGQSPAHYRTMPYQAEVIAALKEKYAPATTGTDSTGLITSGFAARDLAGFANDVEAYHQLILDLVDLQYSSTQLVLKGTQVKDIYVDGGFGKNEIFMNLLAQKFPDIQVWAASVAQATAVGTALAIHKSWNYKDLPNNLIQLKRYKALTHPVNI</sequence>
<dbReference type="CDD" id="cd07772">
    <property type="entry name" value="ASKHA_NBD_FGGY_NaCK-like"/>
    <property type="match status" value="1"/>
</dbReference>
<dbReference type="Proteomes" id="UP000503278">
    <property type="component" value="Chromosome"/>
</dbReference>
<feature type="domain" description="Carbohydrate kinase FGGY C-terminal" evidence="5">
    <location>
        <begin position="247"/>
        <end position="438"/>
    </location>
</feature>
<dbReference type="Gene3D" id="3.30.420.40">
    <property type="match status" value="2"/>
</dbReference>
<feature type="domain" description="Carbohydrate kinase FGGY N-terminal" evidence="4">
    <location>
        <begin position="7"/>
        <end position="227"/>
    </location>
</feature>
<accession>A0A7L5E7L2</accession>
<evidence type="ECO:0000313" key="6">
    <source>
        <dbReference type="EMBL" id="QJD98299.1"/>
    </source>
</evidence>
<keyword evidence="2" id="KW-0808">Transferase</keyword>
<reference evidence="6 7" key="1">
    <citation type="submission" date="2020-04" db="EMBL/GenBank/DDBJ databases">
        <title>Genome sequencing of novel species.</title>
        <authorList>
            <person name="Heo J."/>
            <person name="Kim S.-J."/>
            <person name="Kim J.-S."/>
            <person name="Hong S.-B."/>
            <person name="Kwon S.-W."/>
        </authorList>
    </citation>
    <scope>NUCLEOTIDE SEQUENCE [LARGE SCALE GENOMIC DNA]</scope>
    <source>
        <strain evidence="6 7">F39-2</strain>
    </source>
</reference>
<gene>
    <name evidence="6" type="ORF">HH214_04875</name>
</gene>
<dbReference type="KEGG" id="mrob:HH214_04875"/>
<protein>
    <submittedName>
        <fullName evidence="6">Carbohydrate kinase</fullName>
    </submittedName>
</protein>
<dbReference type="EMBL" id="CP051682">
    <property type="protein sequence ID" value="QJD98299.1"/>
    <property type="molecule type" value="Genomic_DNA"/>
</dbReference>
<dbReference type="GO" id="GO:0004856">
    <property type="term" value="F:D-xylulokinase activity"/>
    <property type="evidence" value="ECO:0007669"/>
    <property type="project" value="TreeGrafter"/>
</dbReference>
<keyword evidence="7" id="KW-1185">Reference proteome</keyword>
<keyword evidence="3 6" id="KW-0418">Kinase</keyword>
<dbReference type="InterPro" id="IPR049382">
    <property type="entry name" value="FGGY_C_2"/>
</dbReference>
<evidence type="ECO:0000256" key="2">
    <source>
        <dbReference type="ARBA" id="ARBA00022679"/>
    </source>
</evidence>
<evidence type="ECO:0000256" key="3">
    <source>
        <dbReference type="ARBA" id="ARBA00022777"/>
    </source>
</evidence>
<dbReference type="Pfam" id="PF21546">
    <property type="entry name" value="FGGY_C_2"/>
    <property type="match status" value="1"/>
</dbReference>
<dbReference type="Pfam" id="PF00370">
    <property type="entry name" value="FGGY_N"/>
    <property type="match status" value="1"/>
</dbReference>
<proteinExistence type="inferred from homology"/>
<evidence type="ECO:0000259" key="5">
    <source>
        <dbReference type="Pfam" id="PF21546"/>
    </source>
</evidence>
<dbReference type="InterPro" id="IPR043129">
    <property type="entry name" value="ATPase_NBD"/>
</dbReference>
<dbReference type="GO" id="GO:0005829">
    <property type="term" value="C:cytosol"/>
    <property type="evidence" value="ECO:0007669"/>
    <property type="project" value="TreeGrafter"/>
</dbReference>
<dbReference type="PANTHER" id="PTHR10196">
    <property type="entry name" value="SUGAR KINASE"/>
    <property type="match status" value="1"/>
</dbReference>
<comment type="similarity">
    <text evidence="1">Belongs to the FGGY kinase family.</text>
</comment>
<dbReference type="PANTHER" id="PTHR10196:SF57">
    <property type="entry name" value="XYLULOSE KINASE"/>
    <property type="match status" value="1"/>
</dbReference>
<dbReference type="SUPFAM" id="SSF53067">
    <property type="entry name" value="Actin-like ATPase domain"/>
    <property type="match status" value="2"/>
</dbReference>
<name>A0A7L5E7L2_9SPHI</name>
<dbReference type="InterPro" id="IPR018484">
    <property type="entry name" value="FGGY_N"/>
</dbReference>
<dbReference type="AlphaFoldDB" id="A0A7L5E7L2"/>
<organism evidence="6 7">
    <name type="scientific">Mucilaginibacter robiniae</name>
    <dbReference type="NCBI Taxonomy" id="2728022"/>
    <lineage>
        <taxon>Bacteria</taxon>
        <taxon>Pseudomonadati</taxon>
        <taxon>Bacteroidota</taxon>
        <taxon>Sphingobacteriia</taxon>
        <taxon>Sphingobacteriales</taxon>
        <taxon>Sphingobacteriaceae</taxon>
        <taxon>Mucilaginibacter</taxon>
    </lineage>
</organism>
<evidence type="ECO:0000259" key="4">
    <source>
        <dbReference type="Pfam" id="PF00370"/>
    </source>
</evidence>
<evidence type="ECO:0000256" key="1">
    <source>
        <dbReference type="ARBA" id="ARBA00009156"/>
    </source>
</evidence>
<dbReference type="GO" id="GO:0005997">
    <property type="term" value="P:xylulose metabolic process"/>
    <property type="evidence" value="ECO:0007669"/>
    <property type="project" value="TreeGrafter"/>
</dbReference>